<feature type="domain" description="RNA polymerase sigma factor 70 region 4 type 2" evidence="9">
    <location>
        <begin position="148"/>
        <end position="199"/>
    </location>
</feature>
<dbReference type="PANTHER" id="PTHR43133">
    <property type="entry name" value="RNA POLYMERASE ECF-TYPE SIGMA FACTO"/>
    <property type="match status" value="1"/>
</dbReference>
<evidence type="ECO:0000259" key="10">
    <source>
        <dbReference type="Pfam" id="PF12680"/>
    </source>
</evidence>
<comment type="caution">
    <text evidence="11">The sequence shown here is derived from an EMBL/GenBank/DDBJ whole genome shotgun (WGS) entry which is preliminary data.</text>
</comment>
<dbReference type="NCBIfam" id="TIGR02937">
    <property type="entry name" value="sigma70-ECF"/>
    <property type="match status" value="1"/>
</dbReference>
<evidence type="ECO:0000256" key="7">
    <source>
        <dbReference type="RuleBase" id="RU000716"/>
    </source>
</evidence>
<organism evidence="11 12">
    <name type="scientific">Streptosporangium longisporum</name>
    <dbReference type="NCBI Taxonomy" id="46187"/>
    <lineage>
        <taxon>Bacteria</taxon>
        <taxon>Bacillati</taxon>
        <taxon>Actinomycetota</taxon>
        <taxon>Actinomycetes</taxon>
        <taxon>Streptosporangiales</taxon>
        <taxon>Streptosporangiaceae</taxon>
        <taxon>Streptosporangium</taxon>
    </lineage>
</organism>
<dbReference type="Gene3D" id="1.10.1740.10">
    <property type="match status" value="1"/>
</dbReference>
<dbReference type="Pfam" id="PF04542">
    <property type="entry name" value="Sigma70_r2"/>
    <property type="match status" value="1"/>
</dbReference>
<dbReference type="InterPro" id="IPR000838">
    <property type="entry name" value="RNA_pol_sigma70_ECF_CS"/>
</dbReference>
<keyword evidence="12" id="KW-1185">Reference proteome</keyword>
<comment type="similarity">
    <text evidence="1 7">Belongs to the sigma-70 factor family. ECF subfamily.</text>
</comment>
<evidence type="ECO:0000256" key="6">
    <source>
        <dbReference type="ARBA" id="ARBA00023163"/>
    </source>
</evidence>
<keyword evidence="6 7" id="KW-0804">Transcription</keyword>
<evidence type="ECO:0000313" key="12">
    <source>
        <dbReference type="Proteomes" id="UP001499930"/>
    </source>
</evidence>
<dbReference type="InterPro" id="IPR007627">
    <property type="entry name" value="RNA_pol_sigma70_r2"/>
</dbReference>
<evidence type="ECO:0000256" key="2">
    <source>
        <dbReference type="ARBA" id="ARBA00011344"/>
    </source>
</evidence>
<dbReference type="Gene3D" id="1.10.10.10">
    <property type="entry name" value="Winged helix-like DNA-binding domain superfamily/Winged helix DNA-binding domain"/>
    <property type="match status" value="1"/>
</dbReference>
<keyword evidence="3 7" id="KW-0805">Transcription regulation</keyword>
<dbReference type="CDD" id="cd06171">
    <property type="entry name" value="Sigma70_r4"/>
    <property type="match status" value="1"/>
</dbReference>
<dbReference type="InterPro" id="IPR037401">
    <property type="entry name" value="SnoaL-like"/>
</dbReference>
<reference evidence="12" key="1">
    <citation type="journal article" date="2019" name="Int. J. Syst. Evol. Microbiol.">
        <title>The Global Catalogue of Microorganisms (GCM) 10K type strain sequencing project: providing services to taxonomists for standard genome sequencing and annotation.</title>
        <authorList>
            <consortium name="The Broad Institute Genomics Platform"/>
            <consortium name="The Broad Institute Genome Sequencing Center for Infectious Disease"/>
            <person name="Wu L."/>
            <person name="Ma J."/>
        </authorList>
    </citation>
    <scope>NUCLEOTIDE SEQUENCE [LARGE SCALE GENOMIC DNA]</scope>
    <source>
        <strain evidence="12">JCM 3106</strain>
    </source>
</reference>
<dbReference type="Pfam" id="PF12680">
    <property type="entry name" value="SnoaL_2"/>
    <property type="match status" value="1"/>
</dbReference>
<dbReference type="PROSITE" id="PS01063">
    <property type="entry name" value="SIGMA70_ECF"/>
    <property type="match status" value="1"/>
</dbReference>
<keyword evidence="5 7" id="KW-0238">DNA-binding</keyword>
<dbReference type="InterPro" id="IPR014305">
    <property type="entry name" value="RNA_pol_sigma-G_actinobac"/>
</dbReference>
<dbReference type="SUPFAM" id="SSF88946">
    <property type="entry name" value="Sigma2 domain of RNA polymerase sigma factors"/>
    <property type="match status" value="1"/>
</dbReference>
<dbReference type="InterPro" id="IPR014284">
    <property type="entry name" value="RNA_pol_sigma-70_dom"/>
</dbReference>
<evidence type="ECO:0000256" key="4">
    <source>
        <dbReference type="ARBA" id="ARBA00023082"/>
    </source>
</evidence>
<keyword evidence="4 7" id="KW-0731">Sigma factor</keyword>
<dbReference type="SUPFAM" id="SSF88659">
    <property type="entry name" value="Sigma3 and sigma4 domains of RNA polymerase sigma factors"/>
    <property type="match status" value="1"/>
</dbReference>
<dbReference type="InterPro" id="IPR039425">
    <property type="entry name" value="RNA_pol_sigma-70-like"/>
</dbReference>
<dbReference type="InterPro" id="IPR036388">
    <property type="entry name" value="WH-like_DNA-bd_sf"/>
</dbReference>
<dbReference type="NCBIfam" id="TIGR02960">
    <property type="entry name" value="SigX5"/>
    <property type="match status" value="1"/>
</dbReference>
<dbReference type="Pfam" id="PF08281">
    <property type="entry name" value="Sigma70_r4_2"/>
    <property type="match status" value="1"/>
</dbReference>
<dbReference type="Gene3D" id="3.10.450.50">
    <property type="match status" value="1"/>
</dbReference>
<dbReference type="PANTHER" id="PTHR43133:SF65">
    <property type="entry name" value="ECF RNA POLYMERASE SIGMA FACTOR SIGG"/>
    <property type="match status" value="1"/>
</dbReference>
<dbReference type="InterPro" id="IPR013249">
    <property type="entry name" value="RNA_pol_sigma70_r4_t2"/>
</dbReference>
<feature type="domain" description="SnoaL-like" evidence="10">
    <location>
        <begin position="224"/>
        <end position="325"/>
    </location>
</feature>
<evidence type="ECO:0000259" key="8">
    <source>
        <dbReference type="Pfam" id="PF04542"/>
    </source>
</evidence>
<dbReference type="SUPFAM" id="SSF54427">
    <property type="entry name" value="NTF2-like"/>
    <property type="match status" value="1"/>
</dbReference>
<evidence type="ECO:0000313" key="11">
    <source>
        <dbReference type="EMBL" id="GAA3032907.1"/>
    </source>
</evidence>
<sequence length="360" mass="39441">MGAGEGDATVAAAQAGDESAFAALVERHRGELRVHCYRMLGSFDEAEDLTQETFLRAWRGLGGFEGRSTFRAWLYRIATNACLDALDGRAHRVLPQHLAGSSDPGAALVSRTDIAWLQPFPDRSWEPAAPGETEPDSVAVTRETIELAFLAALQHLPPRQRAVLILRDVLGWPARQTATLLEGSVASVNSALQRARATLREHLPERRTDWAPTTEPTERERSVLRRYMDAMERADLTAVADLLAEDVRTQMPPWSVWYQGRDTVVASLAASWDPGSPDHVGRFRMVPVGANRQPAVAAYVRRPDEPAYGALAISVLRIEDDRIAEATAFHDPRLFPAFGLPMTLPAAPGAPPARPSAAHR</sequence>
<gene>
    <name evidence="11" type="ORF">GCM10017559_70280</name>
</gene>
<comment type="subunit">
    <text evidence="2">Interacts transiently with the RNA polymerase catalytic core formed by RpoA, RpoB, RpoC and RpoZ (2 alpha, 1 beta, 1 beta' and 1 omega subunit) to form the RNA polymerase holoenzyme that can initiate transcription.</text>
</comment>
<evidence type="ECO:0000256" key="5">
    <source>
        <dbReference type="ARBA" id="ARBA00023125"/>
    </source>
</evidence>
<proteinExistence type="inferred from homology"/>
<dbReference type="EMBL" id="BAAAWD010000019">
    <property type="protein sequence ID" value="GAA3032907.1"/>
    <property type="molecule type" value="Genomic_DNA"/>
</dbReference>
<dbReference type="InterPro" id="IPR032710">
    <property type="entry name" value="NTF2-like_dom_sf"/>
</dbReference>
<name>A0ABP6L963_9ACTN</name>
<feature type="domain" description="RNA polymerase sigma-70 region 2" evidence="8">
    <location>
        <begin position="24"/>
        <end position="89"/>
    </location>
</feature>
<accession>A0ABP6L963</accession>
<evidence type="ECO:0000256" key="1">
    <source>
        <dbReference type="ARBA" id="ARBA00010641"/>
    </source>
</evidence>
<protein>
    <recommendedName>
        <fullName evidence="7">RNA polymerase sigma factor</fullName>
    </recommendedName>
</protein>
<dbReference type="InterPro" id="IPR013325">
    <property type="entry name" value="RNA_pol_sigma_r2"/>
</dbReference>
<dbReference type="NCBIfam" id="NF006089">
    <property type="entry name" value="PRK08241.1"/>
    <property type="match status" value="1"/>
</dbReference>
<dbReference type="InterPro" id="IPR013324">
    <property type="entry name" value="RNA_pol_sigma_r3/r4-like"/>
</dbReference>
<evidence type="ECO:0000259" key="9">
    <source>
        <dbReference type="Pfam" id="PF08281"/>
    </source>
</evidence>
<dbReference type="RefSeq" id="WP_344904223.1">
    <property type="nucleotide sequence ID" value="NZ_BAAAWD010000019.1"/>
</dbReference>
<evidence type="ECO:0000256" key="3">
    <source>
        <dbReference type="ARBA" id="ARBA00023015"/>
    </source>
</evidence>
<dbReference type="Proteomes" id="UP001499930">
    <property type="component" value="Unassembled WGS sequence"/>
</dbReference>